<name>A0A915PS58_9BILA</name>
<dbReference type="WBParaSite" id="sdigi.contig222.g6312.t1">
    <property type="protein sequence ID" value="sdigi.contig222.g6312.t1"/>
    <property type="gene ID" value="sdigi.contig222.g6312"/>
</dbReference>
<evidence type="ECO:0000313" key="1">
    <source>
        <dbReference type="Proteomes" id="UP000887581"/>
    </source>
</evidence>
<dbReference type="AlphaFoldDB" id="A0A915PS58"/>
<accession>A0A915PS58</accession>
<reference evidence="2" key="1">
    <citation type="submission" date="2022-11" db="UniProtKB">
        <authorList>
            <consortium name="WormBaseParasite"/>
        </authorList>
    </citation>
    <scope>IDENTIFICATION</scope>
</reference>
<evidence type="ECO:0000313" key="2">
    <source>
        <dbReference type="WBParaSite" id="sdigi.contig222.g6312.t1"/>
    </source>
</evidence>
<sequence>MSERCDTNSLQTDDCSLSEMIVTTDDIVCECDATCNISHYQNPPKALDVNSVLCKKSSQNGNGREMQLKNITNALKYDLFPRPQRALFAIG</sequence>
<keyword evidence="1" id="KW-1185">Reference proteome</keyword>
<protein>
    <submittedName>
        <fullName evidence="2">Uncharacterized protein</fullName>
    </submittedName>
</protein>
<dbReference type="Proteomes" id="UP000887581">
    <property type="component" value="Unplaced"/>
</dbReference>
<proteinExistence type="predicted"/>
<organism evidence="1 2">
    <name type="scientific">Setaria digitata</name>
    <dbReference type="NCBI Taxonomy" id="48799"/>
    <lineage>
        <taxon>Eukaryota</taxon>
        <taxon>Metazoa</taxon>
        <taxon>Ecdysozoa</taxon>
        <taxon>Nematoda</taxon>
        <taxon>Chromadorea</taxon>
        <taxon>Rhabditida</taxon>
        <taxon>Spirurina</taxon>
        <taxon>Spiruromorpha</taxon>
        <taxon>Filarioidea</taxon>
        <taxon>Setariidae</taxon>
        <taxon>Setaria</taxon>
    </lineage>
</organism>